<feature type="compositionally biased region" description="Basic and acidic residues" evidence="1">
    <location>
        <begin position="159"/>
        <end position="169"/>
    </location>
</feature>
<feature type="region of interest" description="Disordered" evidence="1">
    <location>
        <begin position="279"/>
        <end position="326"/>
    </location>
</feature>
<dbReference type="InterPro" id="IPR049073">
    <property type="entry name" value="T6SS_VgrG3-like_C"/>
</dbReference>
<feature type="compositionally biased region" description="Acidic residues" evidence="1">
    <location>
        <begin position="48"/>
        <end position="61"/>
    </location>
</feature>
<feature type="region of interest" description="Disordered" evidence="1">
    <location>
        <begin position="741"/>
        <end position="781"/>
    </location>
</feature>
<evidence type="ECO:0000313" key="3">
    <source>
        <dbReference type="EMBL" id="QZE56328.1"/>
    </source>
</evidence>
<feature type="compositionally biased region" description="Basic residues" evidence="1">
    <location>
        <begin position="206"/>
        <end position="222"/>
    </location>
</feature>
<evidence type="ECO:0000256" key="1">
    <source>
        <dbReference type="SAM" id="MobiDB-lite"/>
    </source>
</evidence>
<dbReference type="EMBL" id="MZ443770">
    <property type="protein sequence ID" value="QZE56328.1"/>
    <property type="molecule type" value="Genomic_DNA"/>
</dbReference>
<feature type="compositionally biased region" description="Basic and acidic residues" evidence="1">
    <location>
        <begin position="310"/>
        <end position="321"/>
    </location>
</feature>
<feature type="compositionally biased region" description="Polar residues" evidence="1">
    <location>
        <begin position="289"/>
        <end position="308"/>
    </location>
</feature>
<dbReference type="Pfam" id="PF21277">
    <property type="entry name" value="T6SS_VgrG3-like_C"/>
    <property type="match status" value="1"/>
</dbReference>
<feature type="region of interest" description="Disordered" evidence="1">
    <location>
        <begin position="23"/>
        <end position="114"/>
    </location>
</feature>
<gene>
    <name evidence="3" type="ORF">pEaSNUABM3_00131</name>
</gene>
<feature type="domain" description="Type VI secretion system spike protein VgrG3-like C-terminal" evidence="2">
    <location>
        <begin position="542"/>
        <end position="729"/>
    </location>
</feature>
<sequence>MAKPKERELSALELMIEHADNVGSSVAGMPKGKRKRKAANDAPSFDFAGDDYDPQMEDDDVVYVGPGSRAKNRAAKERREKSARERVRYVNEGTAPAAPRSIAQQPNPREVESALEDLFIAGEKSGEDIVKAIRDGNAVSTKTQKALEDWLEWEKKEAFKEKNRAKSDPHGQQPGAGGVPGANDDGGPDDSNDNGGPDFGPDERNPRRRRTGGRNRRGRRYGRGAGQRRGPGRNLPRSRFPRLKGKAGALLALAGVAAATAGGLWLKNKSQEEFEQDNANNAGAGMPETPSTGSPDSTAPQPVTQTPDVQRADDAAKEKVTGEAPRVPSIMQDAAVDGATVLLAGASKKIPVVGSMLGNGLQYANNISHIDADTEMTDAEKAKAKKEAAGSAVGGATGGSLGAVAGGWIGGVLGSVVPVAGTAAGAALGATIGGILGDYFGSSIGEYVSDKITDESDKMLAEGEKDRKEKMDEYNDTTAENADKSKFPAPTTAPFSFMGMMGGMMGSGGGTYAGPMRAQPAKRYDSKQVTDIANKAIAEGGLGAVSEQFESGGRGVGTVSSGQGDAGGVSYGKHQLATNNGSMMNFLNSPEGKPFLQRFGGLAPGTSQFNSVYKDVAATQGADFDKAQSDYITRTHYAPLAAKMQNEVGIDLTKRGAGVKELLYSTAVQYGAGTSVISNALQGKDVNGMSDDDLIKTIQDYKAATTDRYFKSSSAQTQQSVATRAQNEKDVLLKVAEADRKKAVNTDQSPSPARQSSKDVVAASGGSGVADSRTPFSDELDRQVRKEVMAETFTKKPSTDVLPKEMTQDTNRIAPVIQPEAPVDRQPLVTEGDVARTEVPAMPVPTAPPAQTANTPKGGAVSRPSAKGPSGGQSNTHSLDSIPVFMDDPMLNMITMGYM</sequence>
<reference evidence="3 4" key="1">
    <citation type="submission" date="2021-06" db="EMBL/GenBank/DDBJ databases">
        <title>Complete genome sequence of Erwinia phage pEa_SNUABM_03.</title>
        <authorList>
            <person name="Kim S.G."/>
            <person name="Park S.C."/>
        </authorList>
    </citation>
    <scope>NUCLEOTIDE SEQUENCE [LARGE SCALE GENOMIC DNA]</scope>
</reference>
<feature type="compositionally biased region" description="Basic and acidic residues" evidence="1">
    <location>
        <begin position="74"/>
        <end position="89"/>
    </location>
</feature>
<organism evidence="3 4">
    <name type="scientific">Erwinia phage pEa_SNUABM_3</name>
    <dbReference type="NCBI Taxonomy" id="2869552"/>
    <lineage>
        <taxon>Viruses</taxon>
        <taxon>Duplodnaviria</taxon>
        <taxon>Heunggongvirae</taxon>
        <taxon>Uroviricota</taxon>
        <taxon>Caudoviricetes</taxon>
        <taxon>Alexandravirus</taxon>
        <taxon>Alexandravirus SNUABM3</taxon>
    </lineage>
</organism>
<feature type="region of interest" description="Disordered" evidence="1">
    <location>
        <begin position="159"/>
        <end position="241"/>
    </location>
</feature>
<dbReference type="Proteomes" id="UP000827787">
    <property type="component" value="Segment"/>
</dbReference>
<proteinExistence type="predicted"/>
<name>A0AAE7XIU7_9CAUD</name>
<keyword evidence="4" id="KW-1185">Reference proteome</keyword>
<evidence type="ECO:0000313" key="4">
    <source>
        <dbReference type="Proteomes" id="UP000827787"/>
    </source>
</evidence>
<accession>A0AAE7XIU7</accession>
<feature type="compositionally biased region" description="Polar residues" evidence="1">
    <location>
        <begin position="745"/>
        <end position="755"/>
    </location>
</feature>
<protein>
    <recommendedName>
        <fullName evidence="2">Type VI secretion system spike protein VgrG3-like C-terminal domain-containing protein</fullName>
    </recommendedName>
</protein>
<feature type="region of interest" description="Disordered" evidence="1">
    <location>
        <begin position="839"/>
        <end position="883"/>
    </location>
</feature>
<evidence type="ECO:0000259" key="2">
    <source>
        <dbReference type="Pfam" id="PF21277"/>
    </source>
</evidence>